<protein>
    <submittedName>
        <fullName evidence="1">Uncharacterized protein</fullName>
    </submittedName>
</protein>
<sequence>MCNPLDQETKGTMTVDRLFITDRSMKSCYLEIEGKICPGSQIGWVTAITVCLKYGDSLIGKFEVPDMPMILDDKNNFKTDWYETKNPEMIINNMRAFSCFLQDAMPRKDENNQFDHQTPITADLNVSRDGHDLTMSIDLSYLARMKTSVTRLRIDDSFISITIEITNESPLEICFENCTLVLSQNQHIIGNLSGYFDIVPGSSFEAKFCGKVQRSVSGMATLKGDGYNSCDYEESWKQYAIKLFEAEVNLDNLNVGDEDEDDVVDDDDE</sequence>
<reference evidence="1 2" key="1">
    <citation type="submission" date="2016-07" db="EMBL/GenBank/DDBJ databases">
        <title>Multiple horizontal gene transfer events from other fungi enriched the ability of initially mycotrophic Trichoderma (Ascomycota) to feed on dead plant biomass.</title>
        <authorList>
            <consortium name="DOE Joint Genome Institute"/>
            <person name="Aerts A."/>
            <person name="Atanasova L."/>
            <person name="Chenthamara K."/>
            <person name="Zhang J."/>
            <person name="Grujic M."/>
            <person name="Henrissat B."/>
            <person name="Kuo A."/>
            <person name="Salamov A."/>
            <person name="Lipzen A."/>
            <person name="Labutti K."/>
            <person name="Barry K."/>
            <person name="Miao Y."/>
            <person name="Rahimi M.J."/>
            <person name="Shen Q."/>
            <person name="Grigoriev I.V."/>
            <person name="Kubicek C.P."/>
            <person name="Druzhinina I.S."/>
        </authorList>
    </citation>
    <scope>NUCLEOTIDE SEQUENCE [LARGE SCALE GENOMIC DNA]</scope>
    <source>
        <strain evidence="1 2">CBS 433.97</strain>
    </source>
</reference>
<accession>A0A2T3ZF41</accession>
<proteinExistence type="predicted"/>
<name>A0A2T3ZF41_TRIA4</name>
<gene>
    <name evidence="1" type="ORF">M441DRAFT_135649</name>
</gene>
<dbReference type="EMBL" id="KZ679259">
    <property type="protein sequence ID" value="PTB43410.1"/>
    <property type="molecule type" value="Genomic_DNA"/>
</dbReference>
<evidence type="ECO:0000313" key="2">
    <source>
        <dbReference type="Proteomes" id="UP000240493"/>
    </source>
</evidence>
<organism evidence="1 2">
    <name type="scientific">Trichoderma asperellum (strain ATCC 204424 / CBS 433.97 / NBRC 101777)</name>
    <dbReference type="NCBI Taxonomy" id="1042311"/>
    <lineage>
        <taxon>Eukaryota</taxon>
        <taxon>Fungi</taxon>
        <taxon>Dikarya</taxon>
        <taxon>Ascomycota</taxon>
        <taxon>Pezizomycotina</taxon>
        <taxon>Sordariomycetes</taxon>
        <taxon>Hypocreomycetidae</taxon>
        <taxon>Hypocreales</taxon>
        <taxon>Hypocreaceae</taxon>
        <taxon>Trichoderma</taxon>
    </lineage>
</organism>
<evidence type="ECO:0000313" key="1">
    <source>
        <dbReference type="EMBL" id="PTB43410.1"/>
    </source>
</evidence>
<dbReference type="AlphaFoldDB" id="A0A2T3ZF41"/>
<keyword evidence="2" id="KW-1185">Reference proteome</keyword>
<dbReference type="Proteomes" id="UP000240493">
    <property type="component" value="Unassembled WGS sequence"/>
</dbReference>
<dbReference type="OrthoDB" id="4897004at2759"/>